<dbReference type="PROSITE" id="PS51898">
    <property type="entry name" value="TYR_RECOMBINASE"/>
    <property type="match status" value="1"/>
</dbReference>
<dbReference type="Pfam" id="PF00589">
    <property type="entry name" value="Phage_integrase"/>
    <property type="match status" value="1"/>
</dbReference>
<dbReference type="PANTHER" id="PTHR30349">
    <property type="entry name" value="PHAGE INTEGRASE-RELATED"/>
    <property type="match status" value="1"/>
</dbReference>
<name>A0A1T5C990_9SPHI</name>
<dbReference type="Proteomes" id="UP000190541">
    <property type="component" value="Unassembled WGS sequence"/>
</dbReference>
<evidence type="ECO:0000313" key="4">
    <source>
        <dbReference type="Proteomes" id="UP000190541"/>
    </source>
</evidence>
<dbReference type="InterPro" id="IPR050090">
    <property type="entry name" value="Tyrosine_recombinase_XerCD"/>
</dbReference>
<dbReference type="AlphaFoldDB" id="A0A1T5C990"/>
<accession>A0A1T5C990</accession>
<dbReference type="GO" id="GO:0015074">
    <property type="term" value="P:DNA integration"/>
    <property type="evidence" value="ECO:0007669"/>
    <property type="project" value="InterPro"/>
</dbReference>
<dbReference type="InterPro" id="IPR011010">
    <property type="entry name" value="DNA_brk_join_enz"/>
</dbReference>
<evidence type="ECO:0000256" key="1">
    <source>
        <dbReference type="ARBA" id="ARBA00023172"/>
    </source>
</evidence>
<dbReference type="InterPro" id="IPR002104">
    <property type="entry name" value="Integrase_catalytic"/>
</dbReference>
<dbReference type="OrthoDB" id="9806835at2"/>
<sequence>MHQYEIKPYCPTDLSKRAYLAIYIEGRRYREYNGQKIAVDLKPNRAKSAKERRALLGKLEFEFRKKLNDGSYQKLLNKSGSHDSADRLSLDELFNSALNQKKTSNLSKRYVSDLKKLSQDFLSFLKKDERDGGIKHLKALRIQQYLDNFRRTPQQYMNKWRHMSALIGVLKRMYDFDADPMRKVSKIKTKATLHKIYTQEQLRDVLDYLKVNHENMYLCCLISYGCFLRPHIEVRNLKSSHFKNNCTEIHLSGNENKSGRIRVVYVPDYVRDAVYDRVQNLSADQNLFSMKQIPFNVYYFNTVWSRHFKTMLDLSLVEQNQTIYSFRHTAAVNVYKKTKDLHLLQQLLGHSNMIVTLKYLRGLGVHNMEELKEVMPVL</sequence>
<dbReference type="InterPro" id="IPR013762">
    <property type="entry name" value="Integrase-like_cat_sf"/>
</dbReference>
<protein>
    <submittedName>
        <fullName evidence="3">Site-specific recombinase XerD</fullName>
    </submittedName>
</protein>
<dbReference type="EMBL" id="FUYS01000004">
    <property type="protein sequence ID" value="SKB55959.1"/>
    <property type="molecule type" value="Genomic_DNA"/>
</dbReference>
<reference evidence="3 4" key="1">
    <citation type="submission" date="2017-02" db="EMBL/GenBank/DDBJ databases">
        <authorList>
            <person name="Peterson S.W."/>
        </authorList>
    </citation>
    <scope>NUCLEOTIDE SEQUENCE [LARGE SCALE GENOMIC DNA]</scope>
    <source>
        <strain evidence="3 4">DSM 22899</strain>
    </source>
</reference>
<dbReference type="STRING" id="623280.SAMN05660226_01980"/>
<dbReference type="GO" id="GO:0003677">
    <property type="term" value="F:DNA binding"/>
    <property type="evidence" value="ECO:0007669"/>
    <property type="project" value="InterPro"/>
</dbReference>
<dbReference type="SUPFAM" id="SSF56349">
    <property type="entry name" value="DNA breaking-rejoining enzymes"/>
    <property type="match status" value="1"/>
</dbReference>
<proteinExistence type="predicted"/>
<keyword evidence="4" id="KW-1185">Reference proteome</keyword>
<evidence type="ECO:0000259" key="2">
    <source>
        <dbReference type="PROSITE" id="PS51898"/>
    </source>
</evidence>
<dbReference type="Gene3D" id="1.10.443.10">
    <property type="entry name" value="Intergrase catalytic core"/>
    <property type="match status" value="1"/>
</dbReference>
<dbReference type="GO" id="GO:0006310">
    <property type="term" value="P:DNA recombination"/>
    <property type="evidence" value="ECO:0007669"/>
    <property type="project" value="UniProtKB-KW"/>
</dbReference>
<dbReference type="RefSeq" id="WP_079716679.1">
    <property type="nucleotide sequence ID" value="NZ_FUYS01000004.1"/>
</dbReference>
<dbReference type="PANTHER" id="PTHR30349:SF64">
    <property type="entry name" value="PROPHAGE INTEGRASE INTD-RELATED"/>
    <property type="match status" value="1"/>
</dbReference>
<evidence type="ECO:0000313" key="3">
    <source>
        <dbReference type="EMBL" id="SKB55959.1"/>
    </source>
</evidence>
<gene>
    <name evidence="3" type="ORF">SAMN05660226_01980</name>
</gene>
<feature type="domain" description="Tyr recombinase" evidence="2">
    <location>
        <begin position="192"/>
        <end position="376"/>
    </location>
</feature>
<organism evidence="3 4">
    <name type="scientific">Parapedobacter luteus</name>
    <dbReference type="NCBI Taxonomy" id="623280"/>
    <lineage>
        <taxon>Bacteria</taxon>
        <taxon>Pseudomonadati</taxon>
        <taxon>Bacteroidota</taxon>
        <taxon>Sphingobacteriia</taxon>
        <taxon>Sphingobacteriales</taxon>
        <taxon>Sphingobacteriaceae</taxon>
        <taxon>Parapedobacter</taxon>
    </lineage>
</organism>
<keyword evidence="1" id="KW-0233">DNA recombination</keyword>